<dbReference type="InterPro" id="IPR010926">
    <property type="entry name" value="Myosin_TH1"/>
</dbReference>
<evidence type="ECO:0000313" key="3">
    <source>
        <dbReference type="Proteomes" id="UP000053676"/>
    </source>
</evidence>
<evidence type="ECO:0000313" key="2">
    <source>
        <dbReference type="EMBL" id="ETN71305.1"/>
    </source>
</evidence>
<name>W2SNU5_NECAM</name>
<dbReference type="GO" id="GO:0003774">
    <property type="term" value="F:cytoskeletal motor activity"/>
    <property type="evidence" value="ECO:0007669"/>
    <property type="project" value="InterPro"/>
</dbReference>
<dbReference type="KEGG" id="nai:NECAME_14271"/>
<feature type="domain" description="TH1" evidence="1">
    <location>
        <begin position="30"/>
        <end position="221"/>
    </location>
</feature>
<organism evidence="2 3">
    <name type="scientific">Necator americanus</name>
    <name type="common">Human hookworm</name>
    <dbReference type="NCBI Taxonomy" id="51031"/>
    <lineage>
        <taxon>Eukaryota</taxon>
        <taxon>Metazoa</taxon>
        <taxon>Ecdysozoa</taxon>
        <taxon>Nematoda</taxon>
        <taxon>Chromadorea</taxon>
        <taxon>Rhabditida</taxon>
        <taxon>Rhabditina</taxon>
        <taxon>Rhabditomorpha</taxon>
        <taxon>Strongyloidea</taxon>
        <taxon>Ancylostomatidae</taxon>
        <taxon>Bunostominae</taxon>
        <taxon>Necator</taxon>
    </lineage>
</organism>
<protein>
    <submittedName>
        <fullName evidence="2">Myosin tail</fullName>
    </submittedName>
</protein>
<dbReference type="PROSITE" id="PS51757">
    <property type="entry name" value="TH1"/>
    <property type="match status" value="1"/>
</dbReference>
<evidence type="ECO:0000259" key="1">
    <source>
        <dbReference type="PROSITE" id="PS51757"/>
    </source>
</evidence>
<reference evidence="3" key="1">
    <citation type="journal article" date="2014" name="Nat. Genet.">
        <title>Genome of the human hookworm Necator americanus.</title>
        <authorList>
            <person name="Tang Y.T."/>
            <person name="Gao X."/>
            <person name="Rosa B.A."/>
            <person name="Abubucker S."/>
            <person name="Hallsworth-Pepin K."/>
            <person name="Martin J."/>
            <person name="Tyagi R."/>
            <person name="Heizer E."/>
            <person name="Zhang X."/>
            <person name="Bhonagiri-Palsikar V."/>
            <person name="Minx P."/>
            <person name="Warren W.C."/>
            <person name="Wang Q."/>
            <person name="Zhan B."/>
            <person name="Hotez P.J."/>
            <person name="Sternberg P.W."/>
            <person name="Dougall A."/>
            <person name="Gaze S.T."/>
            <person name="Mulvenna J."/>
            <person name="Sotillo J."/>
            <person name="Ranganathan S."/>
            <person name="Rabelo E.M."/>
            <person name="Wilson R.K."/>
            <person name="Felgner P.L."/>
            <person name="Bethony J."/>
            <person name="Hawdon J.M."/>
            <person name="Gasser R.B."/>
            <person name="Loukas A."/>
            <person name="Mitreva M."/>
        </authorList>
    </citation>
    <scope>NUCLEOTIDE SEQUENCE [LARGE SCALE GENOMIC DNA]</scope>
</reference>
<dbReference type="OMA" id="CAHFESL"/>
<keyword evidence="3" id="KW-1185">Reference proteome</keyword>
<gene>
    <name evidence="2" type="ORF">NECAME_14271</name>
</gene>
<dbReference type="OrthoDB" id="6108017at2759"/>
<sequence length="225" mass="25639">MRSFTDYTKMKFYSRESLPEKLAAFVALNGKRERWGYTRSWKGDYLSQSEEPTYNPIKYRAAMLALKSSHPYEKVIFSTFFQKFNRFNKSSLRALVITDKFIAKFDAVNFKLLKEPTPLQNVSRISVCPEPNGLFIIHLADNDIVGCLKNPKEEERVGELVGTLLAQYERMNMRIPTVIVSPALSVCLGGKTRAVRIFPADPTQQAVFKKNGNDIDLICHNMTAA</sequence>
<dbReference type="EMBL" id="KI668825">
    <property type="protein sequence ID" value="ETN71305.1"/>
    <property type="molecule type" value="Genomic_DNA"/>
</dbReference>
<dbReference type="Proteomes" id="UP000053676">
    <property type="component" value="Unassembled WGS sequence"/>
</dbReference>
<accession>W2SNU5</accession>
<dbReference type="GO" id="GO:0016459">
    <property type="term" value="C:myosin complex"/>
    <property type="evidence" value="ECO:0007669"/>
    <property type="project" value="InterPro"/>
</dbReference>
<dbReference type="STRING" id="51031.W2SNU5"/>
<dbReference type="AlphaFoldDB" id="W2SNU5"/>
<dbReference type="Pfam" id="PF06017">
    <property type="entry name" value="Myosin_TH1"/>
    <property type="match status" value="1"/>
</dbReference>
<proteinExistence type="predicted"/>